<dbReference type="PANTHER" id="PTHR11586:SF37">
    <property type="entry name" value="TRNA-BINDING DOMAIN-CONTAINING PROTEIN"/>
    <property type="match status" value="1"/>
</dbReference>
<accession>A0A848N4M5</accession>
<dbReference type="AlphaFoldDB" id="A0A848N4M5"/>
<reference evidence="5 6" key="1">
    <citation type="submission" date="2020-04" db="EMBL/GenBank/DDBJ databases">
        <title>Genome analysis and antimicrobial resistance characteristics of Chryseobacterium aquaticum isolated from farmed salmonids.</title>
        <authorList>
            <person name="Saticioglu I.B."/>
            <person name="Duman M."/>
            <person name="Altun S."/>
        </authorList>
    </citation>
    <scope>NUCLEOTIDE SEQUENCE [LARGE SCALE GENOMIC DNA]</scope>
    <source>
        <strain evidence="5 6">C-174</strain>
    </source>
</reference>
<dbReference type="FunFam" id="2.40.50.140:FF:000165">
    <property type="entry name" value="Chaperone CsaA"/>
    <property type="match status" value="1"/>
</dbReference>
<keyword evidence="1 3" id="KW-0820">tRNA-binding</keyword>
<evidence type="ECO:0000313" key="5">
    <source>
        <dbReference type="EMBL" id="NMR33620.1"/>
    </source>
</evidence>
<proteinExistence type="predicted"/>
<dbReference type="InterPro" id="IPR051270">
    <property type="entry name" value="Tyrosine-tRNA_ligase_regulator"/>
</dbReference>
<dbReference type="PANTHER" id="PTHR11586">
    <property type="entry name" value="TRNA-AMINOACYLATION COFACTOR ARC1 FAMILY MEMBER"/>
    <property type="match status" value="1"/>
</dbReference>
<comment type="caution">
    <text evidence="5">The sequence shown here is derived from an EMBL/GenBank/DDBJ whole genome shotgun (WGS) entry which is preliminary data.</text>
</comment>
<dbReference type="PROSITE" id="PS50886">
    <property type="entry name" value="TRBD"/>
    <property type="match status" value="1"/>
</dbReference>
<evidence type="ECO:0000313" key="6">
    <source>
        <dbReference type="Proteomes" id="UP000548067"/>
    </source>
</evidence>
<dbReference type="GO" id="GO:0000049">
    <property type="term" value="F:tRNA binding"/>
    <property type="evidence" value="ECO:0007669"/>
    <property type="project" value="UniProtKB-UniRule"/>
</dbReference>
<evidence type="ECO:0000256" key="2">
    <source>
        <dbReference type="ARBA" id="ARBA00022884"/>
    </source>
</evidence>
<dbReference type="RefSeq" id="WP_050377987.1">
    <property type="nucleotide sequence ID" value="NZ_JABCJF010000002.1"/>
</dbReference>
<evidence type="ECO:0000256" key="3">
    <source>
        <dbReference type="PROSITE-ProRule" id="PRU00209"/>
    </source>
</evidence>
<organism evidence="5 6">
    <name type="scientific">Chryseobacterium aquaticum</name>
    <dbReference type="NCBI Taxonomy" id="452084"/>
    <lineage>
        <taxon>Bacteria</taxon>
        <taxon>Pseudomonadati</taxon>
        <taxon>Bacteroidota</taxon>
        <taxon>Flavobacteriia</taxon>
        <taxon>Flavobacteriales</taxon>
        <taxon>Weeksellaceae</taxon>
        <taxon>Chryseobacterium group</taxon>
        <taxon>Chryseobacterium</taxon>
    </lineage>
</organism>
<dbReference type="NCBIfam" id="TIGR02222">
    <property type="entry name" value="chap_CsaA"/>
    <property type="match status" value="1"/>
</dbReference>
<dbReference type="Pfam" id="PF01588">
    <property type="entry name" value="tRNA_bind"/>
    <property type="match status" value="1"/>
</dbReference>
<evidence type="ECO:0000256" key="1">
    <source>
        <dbReference type="ARBA" id="ARBA00022555"/>
    </source>
</evidence>
<dbReference type="EMBL" id="JABCJF010000002">
    <property type="protein sequence ID" value="NMR33620.1"/>
    <property type="molecule type" value="Genomic_DNA"/>
</dbReference>
<dbReference type="CDD" id="cd02798">
    <property type="entry name" value="tRNA_bind_CsaA"/>
    <property type="match status" value="1"/>
</dbReference>
<dbReference type="SUPFAM" id="SSF50249">
    <property type="entry name" value="Nucleic acid-binding proteins"/>
    <property type="match status" value="1"/>
</dbReference>
<dbReference type="InterPro" id="IPR008231">
    <property type="entry name" value="CsaA"/>
</dbReference>
<feature type="domain" description="TRNA-binding" evidence="4">
    <location>
        <begin position="11"/>
        <end position="115"/>
    </location>
</feature>
<protein>
    <submittedName>
        <fullName evidence="5">tRNA-binding protein</fullName>
    </submittedName>
</protein>
<dbReference type="InterPro" id="IPR002547">
    <property type="entry name" value="tRNA-bd_dom"/>
</dbReference>
<dbReference type="Proteomes" id="UP000548067">
    <property type="component" value="Unassembled WGS sequence"/>
</dbReference>
<keyword evidence="2 3" id="KW-0694">RNA-binding</keyword>
<dbReference type="NCBIfam" id="NF007495">
    <property type="entry name" value="PRK10089.1-4"/>
    <property type="match status" value="1"/>
</dbReference>
<name>A0A848N4M5_9FLAO</name>
<sequence length="115" mass="12884">MKTKPEISWQDFEKIDIRCGTIISVNDFEKAKNPSYQLEIDFGDLGIKKSSAQITSLYSKEDLLGKQILAVVNFPKKQIANFFSECLVMGIYGEDPKDVTLLNPSRPVKNGLQVG</sequence>
<dbReference type="NCBIfam" id="NF007494">
    <property type="entry name" value="PRK10089.1-3"/>
    <property type="match status" value="1"/>
</dbReference>
<dbReference type="Gene3D" id="2.40.50.140">
    <property type="entry name" value="Nucleic acid-binding proteins"/>
    <property type="match status" value="1"/>
</dbReference>
<dbReference type="InterPro" id="IPR012340">
    <property type="entry name" value="NA-bd_OB-fold"/>
</dbReference>
<gene>
    <name evidence="5" type="ORF">HIO71_05295</name>
</gene>
<evidence type="ECO:0000259" key="4">
    <source>
        <dbReference type="PROSITE" id="PS50886"/>
    </source>
</evidence>